<dbReference type="InterPro" id="IPR036955">
    <property type="entry name" value="AP2/ERF_dom_sf"/>
</dbReference>
<comment type="similarity">
    <text evidence="7">Belongs to the AP2/ERF transcription factor family. ERF subfamily.</text>
</comment>
<gene>
    <name evidence="10" type="ORF">CSSPJE1EN1_LOCUS639</name>
</gene>
<feature type="compositionally biased region" description="Polar residues" evidence="8">
    <location>
        <begin position="181"/>
        <end position="190"/>
    </location>
</feature>
<dbReference type="InterPro" id="IPR051032">
    <property type="entry name" value="AP2/ERF_TF_ERF_subfamily"/>
</dbReference>
<feature type="region of interest" description="Disordered" evidence="8">
    <location>
        <begin position="51"/>
        <end position="75"/>
    </location>
</feature>
<reference evidence="10 11" key="1">
    <citation type="submission" date="2024-02" db="EMBL/GenBank/DDBJ databases">
        <authorList>
            <consortium name="ELIXIR-Norway"/>
            <consortium name="Elixir Norway"/>
        </authorList>
    </citation>
    <scope>NUCLEOTIDE SEQUENCE [LARGE SCALE GENOMIC DNA]</scope>
</reference>
<keyword evidence="3" id="KW-0238">DNA-binding</keyword>
<accession>A0ABP0VMQ7</accession>
<evidence type="ECO:0000256" key="3">
    <source>
        <dbReference type="ARBA" id="ARBA00023125"/>
    </source>
</evidence>
<evidence type="ECO:0000313" key="11">
    <source>
        <dbReference type="Proteomes" id="UP001497444"/>
    </source>
</evidence>
<keyword evidence="4" id="KW-0010">Activator</keyword>
<dbReference type="PANTHER" id="PTHR31985:SF273">
    <property type="entry name" value="ETHYLENE-RESPONSIVE TRANSCRIPTION FACTOR ERF017"/>
    <property type="match status" value="1"/>
</dbReference>
<keyword evidence="11" id="KW-1185">Reference proteome</keyword>
<keyword evidence="5" id="KW-0804">Transcription</keyword>
<organism evidence="10 11">
    <name type="scientific">Sphagnum jensenii</name>
    <dbReference type="NCBI Taxonomy" id="128206"/>
    <lineage>
        <taxon>Eukaryota</taxon>
        <taxon>Viridiplantae</taxon>
        <taxon>Streptophyta</taxon>
        <taxon>Embryophyta</taxon>
        <taxon>Bryophyta</taxon>
        <taxon>Sphagnophytina</taxon>
        <taxon>Sphagnopsida</taxon>
        <taxon>Sphagnales</taxon>
        <taxon>Sphagnaceae</taxon>
        <taxon>Sphagnum</taxon>
    </lineage>
</organism>
<keyword evidence="6" id="KW-0539">Nucleus</keyword>
<dbReference type="InterPro" id="IPR001471">
    <property type="entry name" value="AP2/ERF_dom"/>
</dbReference>
<dbReference type="EMBL" id="OZ020096">
    <property type="protein sequence ID" value="CAK9255161.1"/>
    <property type="molecule type" value="Genomic_DNA"/>
</dbReference>
<evidence type="ECO:0000256" key="8">
    <source>
        <dbReference type="SAM" id="MobiDB-lite"/>
    </source>
</evidence>
<evidence type="ECO:0000256" key="4">
    <source>
        <dbReference type="ARBA" id="ARBA00023159"/>
    </source>
</evidence>
<evidence type="ECO:0000256" key="2">
    <source>
        <dbReference type="ARBA" id="ARBA00023015"/>
    </source>
</evidence>
<dbReference type="CDD" id="cd00018">
    <property type="entry name" value="AP2"/>
    <property type="match status" value="1"/>
</dbReference>
<proteinExistence type="inferred from homology"/>
<feature type="domain" description="AP2/ERF" evidence="9">
    <location>
        <begin position="76"/>
        <end position="133"/>
    </location>
</feature>
<evidence type="ECO:0000259" key="9">
    <source>
        <dbReference type="PROSITE" id="PS51032"/>
    </source>
</evidence>
<dbReference type="PRINTS" id="PR00367">
    <property type="entry name" value="ETHRSPELEMNT"/>
</dbReference>
<dbReference type="PROSITE" id="PS51032">
    <property type="entry name" value="AP2_ERF"/>
    <property type="match status" value="1"/>
</dbReference>
<dbReference type="SMART" id="SM00380">
    <property type="entry name" value="AP2"/>
    <property type="match status" value="1"/>
</dbReference>
<protein>
    <recommendedName>
        <fullName evidence="9">AP2/ERF domain-containing protein</fullName>
    </recommendedName>
</protein>
<dbReference type="Pfam" id="PF00847">
    <property type="entry name" value="AP2"/>
    <property type="match status" value="1"/>
</dbReference>
<sequence length="452" mass="49639">MFTLPNIDTPDMVEHQISQDSNSNHQMLSCLLRSLLKLCFVTWNINWSGTTKPTKKAAASSSLSSSSSSSSSHHGKYRGVRMRAWGKWVSEIREPNKRSRIWLGSFPNPEMAAHAYDAAVLCLRGPKAFLNFPESVPSSSPPPSHCLSPKEIQAFSAAHAVSATLENESAHLNLESVATSQRNDHLQQAIQKPEKGQEADQGNEGCWHQEQNSVVFEDWVDAKAVHDAFQNLTTAEKSVQQQEAKRDGLIIAVASSSLLQDEALIKSKAPFTHFADKVETEQIVSTGAKSSDFTCRRKDGHQLTMSRGGLEFRSVTSDSQKTADKTAAAVSIGRNTNCPSATPPNSGKLLISPVRALSDELTDALEKERLVLPKIKTGNGDMGALLTTSPRDSGCVKRIAEQGKYFGVKKLSTQMPHRVDFQNGNLMQVKFQSSLGNGQHWWKLQQKQAVVF</sequence>
<evidence type="ECO:0000313" key="10">
    <source>
        <dbReference type="EMBL" id="CAK9255161.1"/>
    </source>
</evidence>
<evidence type="ECO:0000256" key="6">
    <source>
        <dbReference type="ARBA" id="ARBA00023242"/>
    </source>
</evidence>
<feature type="compositionally biased region" description="Low complexity" evidence="8">
    <location>
        <begin position="60"/>
        <end position="72"/>
    </location>
</feature>
<keyword evidence="2" id="KW-0805">Transcription regulation</keyword>
<comment type="subcellular location">
    <subcellularLocation>
        <location evidence="1">Nucleus</location>
    </subcellularLocation>
</comment>
<evidence type="ECO:0000256" key="7">
    <source>
        <dbReference type="ARBA" id="ARBA00024343"/>
    </source>
</evidence>
<dbReference type="InterPro" id="IPR016177">
    <property type="entry name" value="DNA-bd_dom_sf"/>
</dbReference>
<dbReference type="PANTHER" id="PTHR31985">
    <property type="entry name" value="ETHYLENE-RESPONSIVE TRANSCRIPTION FACTOR ERF042-RELATED"/>
    <property type="match status" value="1"/>
</dbReference>
<dbReference type="Gene3D" id="3.30.730.10">
    <property type="entry name" value="AP2/ERF domain"/>
    <property type="match status" value="1"/>
</dbReference>
<evidence type="ECO:0000256" key="5">
    <source>
        <dbReference type="ARBA" id="ARBA00023163"/>
    </source>
</evidence>
<dbReference type="SUPFAM" id="SSF54171">
    <property type="entry name" value="DNA-binding domain"/>
    <property type="match status" value="1"/>
</dbReference>
<name>A0ABP0VMQ7_9BRYO</name>
<dbReference type="Proteomes" id="UP001497444">
    <property type="component" value="Chromosome 1"/>
</dbReference>
<feature type="region of interest" description="Disordered" evidence="8">
    <location>
        <begin position="181"/>
        <end position="204"/>
    </location>
</feature>
<evidence type="ECO:0000256" key="1">
    <source>
        <dbReference type="ARBA" id="ARBA00004123"/>
    </source>
</evidence>